<dbReference type="RefSeq" id="WP_141004233.1">
    <property type="nucleotide sequence ID" value="NZ_BAAAOR010000029.1"/>
</dbReference>
<accession>A0ABN2B3Q5</accession>
<reference evidence="1 2" key="1">
    <citation type="journal article" date="2019" name="Int. J. Syst. Evol. Microbiol.">
        <title>The Global Catalogue of Microorganisms (GCM) 10K type strain sequencing project: providing services to taxonomists for standard genome sequencing and annotation.</title>
        <authorList>
            <consortium name="The Broad Institute Genomics Platform"/>
            <consortium name="The Broad Institute Genome Sequencing Center for Infectious Disease"/>
            <person name="Wu L."/>
            <person name="Ma J."/>
        </authorList>
    </citation>
    <scope>NUCLEOTIDE SEQUENCE [LARGE SCALE GENOMIC DNA]</scope>
    <source>
        <strain evidence="1 2">JCM 14942</strain>
    </source>
</reference>
<evidence type="ECO:0000313" key="2">
    <source>
        <dbReference type="Proteomes" id="UP001500842"/>
    </source>
</evidence>
<dbReference type="EMBL" id="BAAAOR010000029">
    <property type="protein sequence ID" value="GAA1532535.1"/>
    <property type="molecule type" value="Genomic_DNA"/>
</dbReference>
<comment type="caution">
    <text evidence="1">The sequence shown here is derived from an EMBL/GenBank/DDBJ whole genome shotgun (WGS) entry which is preliminary data.</text>
</comment>
<dbReference type="Proteomes" id="UP001500842">
    <property type="component" value="Unassembled WGS sequence"/>
</dbReference>
<protein>
    <submittedName>
        <fullName evidence="1">Uncharacterized protein</fullName>
    </submittedName>
</protein>
<organism evidence="1 2">
    <name type="scientific">Nocardioides humi</name>
    <dbReference type="NCBI Taxonomy" id="449461"/>
    <lineage>
        <taxon>Bacteria</taxon>
        <taxon>Bacillati</taxon>
        <taxon>Actinomycetota</taxon>
        <taxon>Actinomycetes</taxon>
        <taxon>Propionibacteriales</taxon>
        <taxon>Nocardioidaceae</taxon>
        <taxon>Nocardioides</taxon>
    </lineage>
</organism>
<proteinExistence type="predicted"/>
<sequence length="80" mass="9078">MVNWVYEMKIPDDAPDEELDSYKQMAIDLWSTSTEMMGAHGTEPTVTLLEVEERGTVIDPVSREEVPGPRRVWRVEGSAL</sequence>
<evidence type="ECO:0000313" key="1">
    <source>
        <dbReference type="EMBL" id="GAA1532535.1"/>
    </source>
</evidence>
<keyword evidence="2" id="KW-1185">Reference proteome</keyword>
<name>A0ABN2B3Q5_9ACTN</name>
<gene>
    <name evidence="1" type="ORF">GCM10009788_39560</name>
</gene>